<reference evidence="3" key="2">
    <citation type="submission" date="2023-06" db="EMBL/GenBank/DDBJ databases">
        <authorList>
            <consortium name="Lawrence Berkeley National Laboratory"/>
            <person name="Mondo S.J."/>
            <person name="Hensen N."/>
            <person name="Bonometti L."/>
            <person name="Westerberg I."/>
            <person name="Brannstrom I.O."/>
            <person name="Guillou S."/>
            <person name="Cros-Aarteil S."/>
            <person name="Calhoun S."/>
            <person name="Haridas S."/>
            <person name="Kuo A."/>
            <person name="Pangilinan J."/>
            <person name="Riley R."/>
            <person name="Labutti K."/>
            <person name="Andreopoulos B."/>
            <person name="Lipzen A."/>
            <person name="Chen C."/>
            <person name="Yanf M."/>
            <person name="Daum C."/>
            <person name="Ng V."/>
            <person name="Clum A."/>
            <person name="Steindorff A."/>
            <person name="Ohm R."/>
            <person name="Martin F."/>
            <person name="Silar P."/>
            <person name="Natvig D."/>
            <person name="Lalanne C."/>
            <person name="Gautier V."/>
            <person name="Ament-Velasquez S.L."/>
            <person name="Kruys A."/>
            <person name="Hutchinson M.I."/>
            <person name="Powell A.J."/>
            <person name="Barry K."/>
            <person name="Miller A.N."/>
            <person name="Grigoriev I.V."/>
            <person name="Debuchy R."/>
            <person name="Gladieux P."/>
            <person name="Thoren M.H."/>
            <person name="Johannesson H."/>
        </authorList>
    </citation>
    <scope>NUCLEOTIDE SEQUENCE</scope>
    <source>
        <strain evidence="3">PSN324</strain>
    </source>
</reference>
<dbReference type="AlphaFoldDB" id="A0AAV9HMI5"/>
<organism evidence="3 4">
    <name type="scientific">Cladorrhinum samala</name>
    <dbReference type="NCBI Taxonomy" id="585594"/>
    <lineage>
        <taxon>Eukaryota</taxon>
        <taxon>Fungi</taxon>
        <taxon>Dikarya</taxon>
        <taxon>Ascomycota</taxon>
        <taxon>Pezizomycotina</taxon>
        <taxon>Sordariomycetes</taxon>
        <taxon>Sordariomycetidae</taxon>
        <taxon>Sordariales</taxon>
        <taxon>Podosporaceae</taxon>
        <taxon>Cladorrhinum</taxon>
    </lineage>
</organism>
<feature type="signal peptide" evidence="2">
    <location>
        <begin position="1"/>
        <end position="20"/>
    </location>
</feature>
<comment type="caution">
    <text evidence="3">The sequence shown here is derived from an EMBL/GenBank/DDBJ whole genome shotgun (WGS) entry which is preliminary data.</text>
</comment>
<keyword evidence="2" id="KW-0732">Signal</keyword>
<dbReference type="PANTHER" id="PTHR47791:SF2">
    <property type="entry name" value="ENDO MANNANASE, GH76 FAMILY (EUROFUNG)"/>
    <property type="match status" value="1"/>
</dbReference>
<dbReference type="PANTHER" id="PTHR47791">
    <property type="entry name" value="MEIOTICALLY UP-REGULATED GENE 191 PROTEIN"/>
    <property type="match status" value="1"/>
</dbReference>
<accession>A0AAV9HMI5</accession>
<evidence type="ECO:0000313" key="4">
    <source>
        <dbReference type="Proteomes" id="UP001321749"/>
    </source>
</evidence>
<feature type="chain" id="PRO_5043990044" evidence="2">
    <location>
        <begin position="21"/>
        <end position="602"/>
    </location>
</feature>
<dbReference type="EMBL" id="MU864978">
    <property type="protein sequence ID" value="KAK4462062.1"/>
    <property type="molecule type" value="Genomic_DNA"/>
</dbReference>
<evidence type="ECO:0000313" key="3">
    <source>
        <dbReference type="EMBL" id="KAK4462062.1"/>
    </source>
</evidence>
<keyword evidence="3" id="KW-0378">Hydrolase</keyword>
<dbReference type="InterPro" id="IPR053169">
    <property type="entry name" value="MUG_Protein"/>
</dbReference>
<name>A0AAV9HMI5_9PEZI</name>
<keyword evidence="4" id="KW-1185">Reference proteome</keyword>
<dbReference type="GO" id="GO:0016787">
    <property type="term" value="F:hydrolase activity"/>
    <property type="evidence" value="ECO:0007669"/>
    <property type="project" value="UniProtKB-KW"/>
</dbReference>
<protein>
    <submittedName>
        <fullName evidence="3">Family 76 putative glycoside hydrolase</fullName>
    </submittedName>
</protein>
<reference evidence="3" key="1">
    <citation type="journal article" date="2023" name="Mol. Phylogenet. Evol.">
        <title>Genome-scale phylogeny and comparative genomics of the fungal order Sordariales.</title>
        <authorList>
            <person name="Hensen N."/>
            <person name="Bonometti L."/>
            <person name="Westerberg I."/>
            <person name="Brannstrom I.O."/>
            <person name="Guillou S."/>
            <person name="Cros-Aarteil S."/>
            <person name="Calhoun S."/>
            <person name="Haridas S."/>
            <person name="Kuo A."/>
            <person name="Mondo S."/>
            <person name="Pangilinan J."/>
            <person name="Riley R."/>
            <person name="LaButti K."/>
            <person name="Andreopoulos B."/>
            <person name="Lipzen A."/>
            <person name="Chen C."/>
            <person name="Yan M."/>
            <person name="Daum C."/>
            <person name="Ng V."/>
            <person name="Clum A."/>
            <person name="Steindorff A."/>
            <person name="Ohm R.A."/>
            <person name="Martin F."/>
            <person name="Silar P."/>
            <person name="Natvig D.O."/>
            <person name="Lalanne C."/>
            <person name="Gautier V."/>
            <person name="Ament-Velasquez S.L."/>
            <person name="Kruys A."/>
            <person name="Hutchinson M.I."/>
            <person name="Powell A.J."/>
            <person name="Barry K."/>
            <person name="Miller A.N."/>
            <person name="Grigoriev I.V."/>
            <person name="Debuchy R."/>
            <person name="Gladieux P."/>
            <person name="Hiltunen Thoren M."/>
            <person name="Johannesson H."/>
        </authorList>
    </citation>
    <scope>NUCLEOTIDE SEQUENCE</scope>
    <source>
        <strain evidence="3">PSN324</strain>
    </source>
</reference>
<evidence type="ECO:0000256" key="2">
    <source>
        <dbReference type="SAM" id="SignalP"/>
    </source>
</evidence>
<feature type="region of interest" description="Disordered" evidence="1">
    <location>
        <begin position="540"/>
        <end position="576"/>
    </location>
</feature>
<evidence type="ECO:0000256" key="1">
    <source>
        <dbReference type="SAM" id="MobiDB-lite"/>
    </source>
</evidence>
<feature type="compositionally biased region" description="Basic and acidic residues" evidence="1">
    <location>
        <begin position="540"/>
        <end position="567"/>
    </location>
</feature>
<sequence>MKARWAAVIASTSIVRVASSRPPNATTNPRPEDVGIFEDLLSALNVMQNTYFANWIGTWPDGIDWTRAVMGTYVAATLRTISRDMEFYRPNTTQLWSPYDNTLSRYFEELIGYYFGQDDFAIRNQAFDDMLWVVLGWLETLQYIQEQNTRFESKDWHGARWAPAFAHRARIFWELASKGWDKKYCGGGMMWNPRLLPYKNAITNELFMSASIGMYLYFPGDRNPSPWAEMKNEPKLIPARKEDKKEWWPPHEEFFWRAAQRTDWWLEQSGMMNDQGLWTDGFHISGISEGSNNTKCDERDEMIYTYNQGVILSAKLGLFLANWHVHHLDDGHALIRNVIRSTGWDLSRNEPVDDLGKLKPGELPPWRGLGRGGVLEEACDVSGDCSQDAQTFKGIWMHHFAAFCGPNVLDYTHPRPPPGPPNGMKAVDPRYRDKHVWRCLDYVPWLKHNVEAMMGTKDENGKFGMWWTVGLPAVNVTATNMVVTSDVLPADYGEDDYRNRGVPNSWFWGAVMPNSTKEKGEEHEYFRKQGGQQRFRYDGYGRDLKRENKEKKTVDAGYERKRTDPNSRGRGRTVETQGGALALLRALYEVSKHKNMEYGLED</sequence>
<proteinExistence type="predicted"/>
<dbReference type="Proteomes" id="UP001321749">
    <property type="component" value="Unassembled WGS sequence"/>
</dbReference>
<dbReference type="Gene3D" id="1.50.10.20">
    <property type="match status" value="1"/>
</dbReference>
<gene>
    <name evidence="3" type="ORF">QBC42DRAFT_84694</name>
</gene>